<gene>
    <name evidence="1" type="ORF">RIF29_38779</name>
</gene>
<organism evidence="1 2">
    <name type="scientific">Crotalaria pallida</name>
    <name type="common">Smooth rattlebox</name>
    <name type="synonym">Crotalaria striata</name>
    <dbReference type="NCBI Taxonomy" id="3830"/>
    <lineage>
        <taxon>Eukaryota</taxon>
        <taxon>Viridiplantae</taxon>
        <taxon>Streptophyta</taxon>
        <taxon>Embryophyta</taxon>
        <taxon>Tracheophyta</taxon>
        <taxon>Spermatophyta</taxon>
        <taxon>Magnoliopsida</taxon>
        <taxon>eudicotyledons</taxon>
        <taxon>Gunneridae</taxon>
        <taxon>Pentapetalae</taxon>
        <taxon>rosids</taxon>
        <taxon>fabids</taxon>
        <taxon>Fabales</taxon>
        <taxon>Fabaceae</taxon>
        <taxon>Papilionoideae</taxon>
        <taxon>50 kb inversion clade</taxon>
        <taxon>genistoids sensu lato</taxon>
        <taxon>core genistoids</taxon>
        <taxon>Crotalarieae</taxon>
        <taxon>Crotalaria</taxon>
    </lineage>
</organism>
<sequence length="144" mass="17367">MRIESAATVADGAAVIEGRHRRWRGKETLAVIEGRHRRWRGRERRHRRERRRKRGDHHCHRRRWCCCHCFHGSTNVVTYPSHLIYPLLHFPPSLLSFNTHSPFCMFFLKVSFFKPRYHFLILLLGPRNIKVSVFYHFHWILVSG</sequence>
<dbReference type="EMBL" id="JAYWIO010000008">
    <property type="protein sequence ID" value="KAK7243964.1"/>
    <property type="molecule type" value="Genomic_DNA"/>
</dbReference>
<keyword evidence="2" id="KW-1185">Reference proteome</keyword>
<evidence type="ECO:0000313" key="2">
    <source>
        <dbReference type="Proteomes" id="UP001372338"/>
    </source>
</evidence>
<dbReference type="Proteomes" id="UP001372338">
    <property type="component" value="Unassembled WGS sequence"/>
</dbReference>
<dbReference type="AlphaFoldDB" id="A0AAN9DZX5"/>
<proteinExistence type="predicted"/>
<evidence type="ECO:0000313" key="1">
    <source>
        <dbReference type="EMBL" id="KAK7243964.1"/>
    </source>
</evidence>
<reference evidence="1 2" key="1">
    <citation type="submission" date="2024-01" db="EMBL/GenBank/DDBJ databases">
        <title>The genomes of 5 underutilized Papilionoideae crops provide insights into root nodulation and disease resistanc.</title>
        <authorList>
            <person name="Yuan L."/>
        </authorList>
    </citation>
    <scope>NUCLEOTIDE SEQUENCE [LARGE SCALE GENOMIC DNA]</scope>
    <source>
        <strain evidence="1">ZHUSHIDOU_FW_LH</strain>
        <tissue evidence="1">Leaf</tissue>
    </source>
</reference>
<name>A0AAN9DZX5_CROPI</name>
<protein>
    <submittedName>
        <fullName evidence="1">Uncharacterized protein</fullName>
    </submittedName>
</protein>
<comment type="caution">
    <text evidence="1">The sequence shown here is derived from an EMBL/GenBank/DDBJ whole genome shotgun (WGS) entry which is preliminary data.</text>
</comment>
<accession>A0AAN9DZX5</accession>